<comment type="caution">
    <text evidence="1">The sequence shown here is derived from an EMBL/GenBank/DDBJ whole genome shotgun (WGS) entry which is preliminary data.</text>
</comment>
<evidence type="ECO:0008006" key="2">
    <source>
        <dbReference type="Google" id="ProtNLM"/>
    </source>
</evidence>
<feature type="non-terminal residue" evidence="1">
    <location>
        <position position="1"/>
    </location>
</feature>
<accession>A0A0F9GD24</accession>
<proteinExistence type="predicted"/>
<dbReference type="AlphaFoldDB" id="A0A0F9GD24"/>
<protein>
    <recommendedName>
        <fullName evidence="2">SCP domain-containing protein</fullName>
    </recommendedName>
</protein>
<gene>
    <name evidence="1" type="ORF">LCGC14_2198850</name>
</gene>
<name>A0A0F9GD24_9ZZZZ</name>
<organism evidence="1">
    <name type="scientific">marine sediment metagenome</name>
    <dbReference type="NCBI Taxonomy" id="412755"/>
    <lineage>
        <taxon>unclassified sequences</taxon>
        <taxon>metagenomes</taxon>
        <taxon>ecological metagenomes</taxon>
    </lineage>
</organism>
<sequence>HTVLMKEPDYTHFGISVEKNSEGRNYFTLIFIKK</sequence>
<dbReference type="EMBL" id="LAZR01028926">
    <property type="protein sequence ID" value="KKL61082.1"/>
    <property type="molecule type" value="Genomic_DNA"/>
</dbReference>
<evidence type="ECO:0000313" key="1">
    <source>
        <dbReference type="EMBL" id="KKL61082.1"/>
    </source>
</evidence>
<reference evidence="1" key="1">
    <citation type="journal article" date="2015" name="Nature">
        <title>Complex archaea that bridge the gap between prokaryotes and eukaryotes.</title>
        <authorList>
            <person name="Spang A."/>
            <person name="Saw J.H."/>
            <person name="Jorgensen S.L."/>
            <person name="Zaremba-Niedzwiedzka K."/>
            <person name="Martijn J."/>
            <person name="Lind A.E."/>
            <person name="van Eijk R."/>
            <person name="Schleper C."/>
            <person name="Guy L."/>
            <person name="Ettema T.J."/>
        </authorList>
    </citation>
    <scope>NUCLEOTIDE SEQUENCE</scope>
</reference>